<accession>A0A0P7YEG3</accession>
<reference evidence="2 3" key="1">
    <citation type="submission" date="2015-09" db="EMBL/GenBank/DDBJ databases">
        <title>Identification and resolution of microdiversity through metagenomic sequencing of parallel consortia.</title>
        <authorList>
            <person name="Nelson W.C."/>
            <person name="Romine M.F."/>
            <person name="Lindemann S.R."/>
        </authorList>
    </citation>
    <scope>NUCLEOTIDE SEQUENCE [LARGE SCALE GENOMIC DNA]</scope>
    <source>
        <strain evidence="2">HL-55</strain>
    </source>
</reference>
<proteinExistence type="predicted"/>
<dbReference type="STRING" id="1305731.GCA_000934705_02163"/>
<dbReference type="PATRIC" id="fig|1305731.5.peg.771"/>
<dbReference type="OrthoDB" id="9793837at2"/>
<dbReference type="Proteomes" id="UP000050416">
    <property type="component" value="Unassembled WGS sequence"/>
</dbReference>
<gene>
    <name evidence="2" type="ORF">HLUCCX14_11535</name>
</gene>
<dbReference type="InterPro" id="IPR046612">
    <property type="entry name" value="DUF6671"/>
</dbReference>
<evidence type="ECO:0000313" key="2">
    <source>
        <dbReference type="EMBL" id="KPQ28254.1"/>
    </source>
</evidence>
<comment type="caution">
    <text evidence="2">The sequence shown here is derived from an EMBL/GenBank/DDBJ whole genome shotgun (WGS) entry which is preliminary data.</text>
</comment>
<name>A0A0P7YEG3_9GAMM</name>
<dbReference type="EMBL" id="LJZQ01000017">
    <property type="protein sequence ID" value="KPQ28254.1"/>
    <property type="molecule type" value="Genomic_DNA"/>
</dbReference>
<protein>
    <recommendedName>
        <fullName evidence="1">DUF6671 domain-containing protein</fullName>
    </recommendedName>
</protein>
<sequence>MSHWNARSAILLTRHGKLPAIARPLEQLGLTVTCDSSFDTDRLGTFTREIERFAGQRETALEKAKIASEQGENRIGLGSEGAFGGGLFCINLEIVCLFDQKHGLTLYGEHAAPFGLEQASVSSVEELKRFMDRCPTGQGLVMRPEHAGHPDIHKGLHHQHEINTRFRALRGNSASDRFSSNTTFAHIILQVEWPTLALLQKISEPKWKACVPVVFCPASG</sequence>
<evidence type="ECO:0000259" key="1">
    <source>
        <dbReference type="Pfam" id="PF20376"/>
    </source>
</evidence>
<evidence type="ECO:0000313" key="3">
    <source>
        <dbReference type="Proteomes" id="UP000050416"/>
    </source>
</evidence>
<feature type="domain" description="DUF6671" evidence="1">
    <location>
        <begin position="68"/>
        <end position="175"/>
    </location>
</feature>
<organism evidence="2 3">
    <name type="scientific">Marinobacter excellens HL-55</name>
    <dbReference type="NCBI Taxonomy" id="1305731"/>
    <lineage>
        <taxon>Bacteria</taxon>
        <taxon>Pseudomonadati</taxon>
        <taxon>Pseudomonadota</taxon>
        <taxon>Gammaproteobacteria</taxon>
        <taxon>Pseudomonadales</taxon>
        <taxon>Marinobacteraceae</taxon>
        <taxon>Marinobacter</taxon>
    </lineage>
</organism>
<dbReference type="AlphaFoldDB" id="A0A0P7YEG3"/>
<dbReference type="Pfam" id="PF20376">
    <property type="entry name" value="DUF6671"/>
    <property type="match status" value="1"/>
</dbReference>